<dbReference type="Proteomes" id="UP000297890">
    <property type="component" value="Unassembled WGS sequence"/>
</dbReference>
<dbReference type="SUPFAM" id="SSF69118">
    <property type="entry name" value="AhpD-like"/>
    <property type="match status" value="1"/>
</dbReference>
<dbReference type="InterPro" id="IPR004675">
    <property type="entry name" value="AhpD_core"/>
</dbReference>
<dbReference type="Pfam" id="PF02627">
    <property type="entry name" value="CMD"/>
    <property type="match status" value="1"/>
</dbReference>
<dbReference type="InterPro" id="IPR003779">
    <property type="entry name" value="CMD-like"/>
</dbReference>
<comment type="caution">
    <text evidence="2">The sequence shown here is derived from an EMBL/GenBank/DDBJ whole genome shotgun (WGS) entry which is preliminary data.</text>
</comment>
<keyword evidence="3" id="KW-1185">Reference proteome</keyword>
<protein>
    <submittedName>
        <fullName evidence="2">Carboxymuconolactone decarboxylase family protein</fullName>
    </submittedName>
</protein>
<name>A0A4Z0F7R0_9GAMM</name>
<feature type="domain" description="Carboxymuconolactone decarboxylase-like" evidence="1">
    <location>
        <begin position="41"/>
        <end position="118"/>
    </location>
</feature>
<dbReference type="InterPro" id="IPR029032">
    <property type="entry name" value="AhpD-like"/>
</dbReference>
<dbReference type="Gene3D" id="1.20.1290.10">
    <property type="entry name" value="AhpD-like"/>
    <property type="match status" value="1"/>
</dbReference>
<dbReference type="PANTHER" id="PTHR35446">
    <property type="entry name" value="SI:CH211-175M2.5"/>
    <property type="match status" value="1"/>
</dbReference>
<dbReference type="OrthoDB" id="9808310at2"/>
<proteinExistence type="predicted"/>
<evidence type="ECO:0000313" key="2">
    <source>
        <dbReference type="EMBL" id="TFZ82050.1"/>
    </source>
</evidence>
<evidence type="ECO:0000259" key="1">
    <source>
        <dbReference type="Pfam" id="PF02627"/>
    </source>
</evidence>
<gene>
    <name evidence="2" type="ORF">E4680_10245</name>
</gene>
<dbReference type="AlphaFoldDB" id="A0A4Z0F7R0"/>
<dbReference type="GO" id="GO:0051920">
    <property type="term" value="F:peroxiredoxin activity"/>
    <property type="evidence" value="ECO:0007669"/>
    <property type="project" value="InterPro"/>
</dbReference>
<evidence type="ECO:0000313" key="3">
    <source>
        <dbReference type="Proteomes" id="UP000297890"/>
    </source>
</evidence>
<accession>A0A4Z0F7R0</accession>
<dbReference type="EMBL" id="SRIO01000013">
    <property type="protein sequence ID" value="TFZ82050.1"/>
    <property type="molecule type" value="Genomic_DNA"/>
</dbReference>
<reference evidence="2 3" key="1">
    <citation type="journal article" date="2019" name="ISME J.">
        <title>Candidatus Macondimonas diazotrophica, a novel gammaproteobacterial genus dominating crude-oil-contaminated coastal sediments.</title>
        <authorList>
            <person name="Karthikeyan S."/>
            <person name="Konstantinidis K."/>
        </authorList>
    </citation>
    <scope>NUCLEOTIDE SEQUENCE [LARGE SCALE GENOMIC DNA]</scope>
    <source>
        <strain evidence="2 3">KTK01</strain>
    </source>
</reference>
<dbReference type="NCBIfam" id="TIGR00778">
    <property type="entry name" value="ahpD_dom"/>
    <property type="match status" value="1"/>
</dbReference>
<organism evidence="2 3">
    <name type="scientific">Candidatus Macondimonas diazotrophica</name>
    <dbReference type="NCBI Taxonomy" id="2305248"/>
    <lineage>
        <taxon>Bacteria</taxon>
        <taxon>Pseudomonadati</taxon>
        <taxon>Pseudomonadota</taxon>
        <taxon>Gammaproteobacteria</taxon>
        <taxon>Chromatiales</taxon>
        <taxon>Ectothiorhodospiraceae</taxon>
        <taxon>Candidatus Macondimonas</taxon>
    </lineage>
</organism>
<dbReference type="PANTHER" id="PTHR35446:SF3">
    <property type="entry name" value="CMD DOMAIN-CONTAINING PROTEIN"/>
    <property type="match status" value="1"/>
</dbReference>
<sequence length="181" mass="19024">MPRIHPVTLAQTDAKTAATLKAVGAKLGMLPNLFTTLAQAPAALNGYLQFSEALRPGRLTPRQREIIAIAVAQENACGYCLSAHVAMGRGAGMSSEDIDQARHGRAQDAQEGAVADLALRIVQSRAEISDTALAAARQAGLDDGLIIEIIAHVALNVLTNYVNRIADTDVDFPVIELSSAA</sequence>